<sequence>MRAGARRRSSPAPAAADAVAIAVAAAVRGSDWSSLDALLPRLSHGSVSSALLHLRRSPSRVPSLLSRLPLPRLDLRALSLAASLLSSLRPPLAALRLLKDALASPPFSHLAPRRLFDALAAADDEVRPSDPSLPLDLLLQAYTGLVLPEKGLQVFSLMKGANFVPKIKSCNSLLSALVKANQIEKAWILYAAMFKTAEVDVLAFTESLCFDLKKRKNEAIETTYSLPESEIQLQLKWANQHGNISETHMHGYPMIICMDPVLDSCEWHSLRKAIRSMLGLISPTMTRDQLHAKTDVLVISFVKKWGGQVVDIHEMLKERPFEESKRGLARSSSHLPRAAAMGAAPRRRSSPAAAAAVVRLSDCGSHGSVSAALLRLRRSPHLVPSLLSRLPLPRLDLRALSLAASLLSSLRPPLPALRLLKDALASPRFSHLTPHRLFYALAAANDELRPSDPSLPFDLLLRAYTDLALPEKGLRVFSFMRGANIVPKIKSCNSLLSALVKANQIEKAWILKGESRHAEELVKEMVSYGMTPDDRIYASLIEGLDNDNELNKNDNV</sequence>
<keyword evidence="3" id="KW-0809">Transit peptide</keyword>
<dbReference type="Gene3D" id="1.25.40.10">
    <property type="entry name" value="Tetratricopeptide repeat domain"/>
    <property type="match status" value="2"/>
</dbReference>
<protein>
    <recommendedName>
        <fullName evidence="5">Pentatricopeptide repeat-containing protein</fullName>
    </recommendedName>
</protein>
<accession>A0A6V7NVK5</accession>
<evidence type="ECO:0000313" key="4">
    <source>
        <dbReference type="EMBL" id="CAD1822587.1"/>
    </source>
</evidence>
<dbReference type="GO" id="GO:0009507">
    <property type="term" value="C:chloroplast"/>
    <property type="evidence" value="ECO:0007669"/>
    <property type="project" value="TreeGrafter"/>
</dbReference>
<proteinExistence type="inferred from homology"/>
<dbReference type="AlphaFoldDB" id="A0A6V7NVK5"/>
<dbReference type="Pfam" id="PF01535">
    <property type="entry name" value="PPR"/>
    <property type="match status" value="2"/>
</dbReference>
<comment type="similarity">
    <text evidence="1">Belongs to the PPR family. P subfamily.</text>
</comment>
<dbReference type="InterPro" id="IPR011990">
    <property type="entry name" value="TPR-like_helical_dom_sf"/>
</dbReference>
<reference evidence="4" key="1">
    <citation type="submission" date="2020-07" db="EMBL/GenBank/DDBJ databases">
        <authorList>
            <person name="Lin J."/>
        </authorList>
    </citation>
    <scope>NUCLEOTIDE SEQUENCE</scope>
</reference>
<gene>
    <name evidence="4" type="ORF">CB5_LOCUS5798</name>
</gene>
<dbReference type="GO" id="GO:0031930">
    <property type="term" value="P:mitochondria-nucleus signaling pathway"/>
    <property type="evidence" value="ECO:0007669"/>
    <property type="project" value="TreeGrafter"/>
</dbReference>
<evidence type="ECO:0000256" key="1">
    <source>
        <dbReference type="ARBA" id="ARBA00007626"/>
    </source>
</evidence>
<dbReference type="PANTHER" id="PTHR47936:SF1">
    <property type="entry name" value="PENTATRICOPEPTIDE REPEAT-CONTAINING PROTEIN GUN1, CHLOROPLASTIC"/>
    <property type="match status" value="1"/>
</dbReference>
<name>A0A6V7NVK5_ANACO</name>
<evidence type="ECO:0000256" key="2">
    <source>
        <dbReference type="ARBA" id="ARBA00022737"/>
    </source>
</evidence>
<organism evidence="4">
    <name type="scientific">Ananas comosus var. bracteatus</name>
    <name type="common">red pineapple</name>
    <dbReference type="NCBI Taxonomy" id="296719"/>
    <lineage>
        <taxon>Eukaryota</taxon>
        <taxon>Viridiplantae</taxon>
        <taxon>Streptophyta</taxon>
        <taxon>Embryophyta</taxon>
        <taxon>Tracheophyta</taxon>
        <taxon>Spermatophyta</taxon>
        <taxon>Magnoliopsida</taxon>
        <taxon>Liliopsida</taxon>
        <taxon>Poales</taxon>
        <taxon>Bromeliaceae</taxon>
        <taxon>Bromelioideae</taxon>
        <taxon>Ananas</taxon>
    </lineage>
</organism>
<dbReference type="GO" id="GO:0010019">
    <property type="term" value="P:chloroplast-nucleus signaling pathway"/>
    <property type="evidence" value="ECO:0007669"/>
    <property type="project" value="TreeGrafter"/>
</dbReference>
<dbReference type="InterPro" id="IPR002885">
    <property type="entry name" value="PPR_rpt"/>
</dbReference>
<dbReference type="PANTHER" id="PTHR47936">
    <property type="entry name" value="PPR_LONG DOMAIN-CONTAINING PROTEIN"/>
    <property type="match status" value="1"/>
</dbReference>
<evidence type="ECO:0000256" key="3">
    <source>
        <dbReference type="ARBA" id="ARBA00022946"/>
    </source>
</evidence>
<evidence type="ECO:0008006" key="5">
    <source>
        <dbReference type="Google" id="ProtNLM"/>
    </source>
</evidence>
<keyword evidence="2" id="KW-0677">Repeat</keyword>
<dbReference type="EMBL" id="LR862142">
    <property type="protein sequence ID" value="CAD1822587.1"/>
    <property type="molecule type" value="Genomic_DNA"/>
</dbReference>